<feature type="short sequence motif" description="DGA/G" evidence="6">
    <location>
        <begin position="251"/>
        <end position="253"/>
    </location>
</feature>
<dbReference type="InterPro" id="IPR002641">
    <property type="entry name" value="PNPLA_dom"/>
</dbReference>
<dbReference type="EMBL" id="JH603169">
    <property type="protein sequence ID" value="EIC21387.1"/>
    <property type="molecule type" value="Genomic_DNA"/>
</dbReference>
<dbReference type="Pfam" id="PF01734">
    <property type="entry name" value="Patatin"/>
    <property type="match status" value="1"/>
</dbReference>
<dbReference type="Proteomes" id="UP000002964">
    <property type="component" value="Unassembled WGS sequence"/>
</dbReference>
<dbReference type="HOGENOM" id="CLU_014750_1_0_6"/>
<name>H8Z172_9GAMM</name>
<keyword evidence="4 6" id="KW-0443">Lipid metabolism</keyword>
<dbReference type="Gene3D" id="3.40.1090.10">
    <property type="entry name" value="Cytosolic phospholipase A2 catalytic domain"/>
    <property type="match status" value="2"/>
</dbReference>
<keyword evidence="5" id="KW-0472">Membrane</keyword>
<evidence type="ECO:0000256" key="1">
    <source>
        <dbReference type="ARBA" id="ARBA00004370"/>
    </source>
</evidence>
<dbReference type="GO" id="GO:0016787">
    <property type="term" value="F:hydrolase activity"/>
    <property type="evidence" value="ECO:0007669"/>
    <property type="project" value="UniProtKB-UniRule"/>
</dbReference>
<reference evidence="8 9" key="2">
    <citation type="submission" date="2011-11" db="EMBL/GenBank/DDBJ databases">
        <authorList>
            <consortium name="US DOE Joint Genome Institute"/>
            <person name="Lucas S."/>
            <person name="Han J."/>
            <person name="Lapidus A."/>
            <person name="Cheng J.-F."/>
            <person name="Goodwin L."/>
            <person name="Pitluck S."/>
            <person name="Peters L."/>
            <person name="Ovchinnikova G."/>
            <person name="Zhang X."/>
            <person name="Detter J.C."/>
            <person name="Han C."/>
            <person name="Tapia R."/>
            <person name="Land M."/>
            <person name="Hauser L."/>
            <person name="Kyrpides N."/>
            <person name="Ivanova N."/>
            <person name="Pagani I."/>
            <person name="Vogl K."/>
            <person name="Liu Z."/>
            <person name="Overmann J."/>
            <person name="Frigaard N.-U."/>
            <person name="Bryant D."/>
            <person name="Woyke T."/>
        </authorList>
    </citation>
    <scope>NUCLEOTIDE SEQUENCE [LARGE SCALE GENOMIC DNA]</scope>
    <source>
        <strain evidence="8 9">970</strain>
    </source>
</reference>
<dbReference type="GO" id="GO:0019867">
    <property type="term" value="C:outer membrane"/>
    <property type="evidence" value="ECO:0007669"/>
    <property type="project" value="InterPro"/>
</dbReference>
<keyword evidence="3 6" id="KW-0442">Lipid degradation</keyword>
<accession>H8Z172</accession>
<keyword evidence="9" id="KW-1185">Reference proteome</keyword>
<sequence length="782" mass="85138">MMHQGVHLDRANPFAPKSAVMARRLPRSWLLPSWLLSGWLLPALVLLTLSCTILAPSPANAAGTARHPRIGLVLAGGGAKGAAHIGVLKVLEELRIPIHAIAGTSMGSLVGGGYAAGLSAEELENRVLLVDWNELFDDNPPRSQWPARRQEASMTTAFNFTVGVSGGKMKLPPGAISGQKVQLFFNDLLKGVETTENFDALPIPFRAVATNLENGEMFVFDQGPLPIALRASMAVPGIFAPIVWQDHIFVDGGLVRNLPVDVARSMGVDHLIVVNLGSSFLPRDQLDNLIGITGQMIAILTEQNVETSLAEIDPKRDLLIVPDLGDIGSGDFPRAAEAIATGVTAARQSADQLRRFSLSETEYAAWKQAHFGSGAPVQRVSEVRIAGLKRVNAKLFDALIEAQQGKPFDRERLERDIQRLYGRGDFERISYRFQPDDRGRGEVLVVDAVEKGWGPGYLGFGLKLSSDNQGDSRFGLRATYRQTWMNSLGAEWFSELELGNEPRLFSEWFQPLDLDHSGFVAPYFDIYQTPYSVFDGDQRVARYDVSRARVGADFGLSRSHLEMRIGPYWGITDVNLDTGSAELPDGRVVDSGVRARLAYDTMDRAAVPRNGQRLTLEARAPLAALGADPNYTRAEVTAFDATSFGPNTLAVRFKAGTSFGADMPYYDQFPLGGFLTLSGYANEQFRGNDMVFGSLAYYRQIATLPTPFGRGLFLGASLEAGWLPESRFNDAAGVDFNLAPEGTRFGSSLFFGSDTWIGPAYLGLGLSASGDHAVYVLIGRPN</sequence>
<keyword evidence="2 6" id="KW-0378">Hydrolase</keyword>
<evidence type="ECO:0000256" key="4">
    <source>
        <dbReference type="ARBA" id="ARBA00023098"/>
    </source>
</evidence>
<evidence type="ECO:0000256" key="2">
    <source>
        <dbReference type="ARBA" id="ARBA00022801"/>
    </source>
</evidence>
<gene>
    <name evidence="8" type="ORF">Thi970DRAFT_01594</name>
</gene>
<feature type="short sequence motif" description="GXGXXG" evidence="6">
    <location>
        <begin position="76"/>
        <end position="81"/>
    </location>
</feature>
<dbReference type="InterPro" id="IPR016035">
    <property type="entry name" value="Acyl_Trfase/lysoPLipase"/>
</dbReference>
<proteinExistence type="predicted"/>
<feature type="active site" description="Nucleophile" evidence="6">
    <location>
        <position position="105"/>
    </location>
</feature>
<dbReference type="Pfam" id="PF07244">
    <property type="entry name" value="POTRA"/>
    <property type="match status" value="1"/>
</dbReference>
<dbReference type="InterPro" id="IPR050301">
    <property type="entry name" value="NTE"/>
</dbReference>
<comment type="subcellular location">
    <subcellularLocation>
        <location evidence="1">Membrane</location>
    </subcellularLocation>
</comment>
<dbReference type="InterPro" id="IPR010827">
    <property type="entry name" value="BamA/TamA_POTRA"/>
</dbReference>
<evidence type="ECO:0000256" key="6">
    <source>
        <dbReference type="PROSITE-ProRule" id="PRU01161"/>
    </source>
</evidence>
<feature type="active site" description="Proton acceptor" evidence="6">
    <location>
        <position position="251"/>
    </location>
</feature>
<evidence type="ECO:0000256" key="5">
    <source>
        <dbReference type="ARBA" id="ARBA00023136"/>
    </source>
</evidence>
<dbReference type="PANTHER" id="PTHR14226">
    <property type="entry name" value="NEUROPATHY TARGET ESTERASE/SWISS CHEESE D.MELANOGASTER"/>
    <property type="match status" value="1"/>
</dbReference>
<dbReference type="eggNOG" id="COG4775">
    <property type="taxonomic scope" value="Bacteria"/>
</dbReference>
<dbReference type="InterPro" id="IPR000184">
    <property type="entry name" value="Bac_surfAg_D15"/>
</dbReference>
<evidence type="ECO:0000256" key="3">
    <source>
        <dbReference type="ARBA" id="ARBA00022963"/>
    </source>
</evidence>
<dbReference type="AlphaFoldDB" id="H8Z172"/>
<feature type="short sequence motif" description="GXSXG" evidence="6">
    <location>
        <begin position="103"/>
        <end position="107"/>
    </location>
</feature>
<evidence type="ECO:0000313" key="9">
    <source>
        <dbReference type="Proteomes" id="UP000002964"/>
    </source>
</evidence>
<dbReference type="eggNOG" id="COG1752">
    <property type="taxonomic scope" value="Bacteria"/>
</dbReference>
<dbReference type="PROSITE" id="PS51635">
    <property type="entry name" value="PNPLA"/>
    <property type="match status" value="1"/>
</dbReference>
<protein>
    <submittedName>
        <fullName evidence="8">Putative esterase of the alpha-beta hydrolase superfamily</fullName>
    </submittedName>
</protein>
<evidence type="ECO:0000259" key="7">
    <source>
        <dbReference type="PROSITE" id="PS51635"/>
    </source>
</evidence>
<dbReference type="Gene3D" id="2.40.160.50">
    <property type="entry name" value="membrane protein fhac: a member of the omp85/tpsb transporter family"/>
    <property type="match status" value="1"/>
</dbReference>
<evidence type="ECO:0000313" key="8">
    <source>
        <dbReference type="EMBL" id="EIC21387.1"/>
    </source>
</evidence>
<dbReference type="PANTHER" id="PTHR14226:SF29">
    <property type="entry name" value="NEUROPATHY TARGET ESTERASE SWS"/>
    <property type="match status" value="1"/>
</dbReference>
<dbReference type="GO" id="GO:0016042">
    <property type="term" value="P:lipid catabolic process"/>
    <property type="evidence" value="ECO:0007669"/>
    <property type="project" value="UniProtKB-UniRule"/>
</dbReference>
<feature type="domain" description="PNPLA" evidence="7">
    <location>
        <begin position="72"/>
        <end position="264"/>
    </location>
</feature>
<dbReference type="Pfam" id="PF01103">
    <property type="entry name" value="Omp85"/>
    <property type="match status" value="1"/>
</dbReference>
<organism evidence="8 9">
    <name type="scientific">Thiorhodovibrio frisius</name>
    <dbReference type="NCBI Taxonomy" id="631362"/>
    <lineage>
        <taxon>Bacteria</taxon>
        <taxon>Pseudomonadati</taxon>
        <taxon>Pseudomonadota</taxon>
        <taxon>Gammaproteobacteria</taxon>
        <taxon>Chromatiales</taxon>
        <taxon>Chromatiaceae</taxon>
        <taxon>Thiorhodovibrio</taxon>
    </lineage>
</organism>
<dbReference type="SUPFAM" id="SSF52151">
    <property type="entry name" value="FabD/lysophospholipase-like"/>
    <property type="match status" value="1"/>
</dbReference>
<dbReference type="STRING" id="631362.Thi970DRAFT_01594"/>
<dbReference type="Gene3D" id="3.10.20.310">
    <property type="entry name" value="membrane protein fhac"/>
    <property type="match status" value="1"/>
</dbReference>
<reference evidence="9" key="1">
    <citation type="submission" date="2011-06" db="EMBL/GenBank/DDBJ databases">
        <authorList>
            <consortium name="US DOE Joint Genome Institute (JGI-PGF)"/>
            <person name="Lucas S."/>
            <person name="Han J."/>
            <person name="Lapidus A."/>
            <person name="Cheng J.-F."/>
            <person name="Goodwin L."/>
            <person name="Pitluck S."/>
            <person name="Peters L."/>
            <person name="Land M.L."/>
            <person name="Hauser L."/>
            <person name="Vogl K."/>
            <person name="Liu Z."/>
            <person name="Overmann J."/>
            <person name="Frigaard N.-U."/>
            <person name="Bryant D.A."/>
            <person name="Woyke T.J."/>
        </authorList>
    </citation>
    <scope>NUCLEOTIDE SEQUENCE [LARGE SCALE GENOMIC DNA]</scope>
    <source>
        <strain evidence="9">970</strain>
    </source>
</reference>